<keyword evidence="1" id="KW-0732">Signal</keyword>
<dbReference type="AlphaFoldDB" id="A0A914YB32"/>
<dbReference type="WBParaSite" id="PSU_v2.g16623.t1">
    <property type="protein sequence ID" value="PSU_v2.g16623.t1"/>
    <property type="gene ID" value="PSU_v2.g16623"/>
</dbReference>
<organism evidence="2 3">
    <name type="scientific">Panagrolaimus superbus</name>
    <dbReference type="NCBI Taxonomy" id="310955"/>
    <lineage>
        <taxon>Eukaryota</taxon>
        <taxon>Metazoa</taxon>
        <taxon>Ecdysozoa</taxon>
        <taxon>Nematoda</taxon>
        <taxon>Chromadorea</taxon>
        <taxon>Rhabditida</taxon>
        <taxon>Tylenchina</taxon>
        <taxon>Panagrolaimomorpha</taxon>
        <taxon>Panagrolaimoidea</taxon>
        <taxon>Panagrolaimidae</taxon>
        <taxon>Panagrolaimus</taxon>
    </lineage>
</organism>
<dbReference type="Proteomes" id="UP000887577">
    <property type="component" value="Unplaced"/>
</dbReference>
<sequence>MKQLFLFVFLIINFVGSIESATAANVYHGNRRHWTIEANGTTHIALHILKEPVRLIFPKTKTFPQLLSGLKLYSPAGNEKCENATNILKFTLLITDLYDIHGEIKVVSNRLRAYLFEKCAGGEGPDHYDSPLIDIRPADIENDNSRLCPDAGIPLQTYKNDDTKYVVELEASGNLECQVFMELKMSYW</sequence>
<keyword evidence="2" id="KW-1185">Reference proteome</keyword>
<evidence type="ECO:0000313" key="3">
    <source>
        <dbReference type="WBParaSite" id="PSU_v2.g16623.t1"/>
    </source>
</evidence>
<proteinExistence type="predicted"/>
<evidence type="ECO:0000313" key="2">
    <source>
        <dbReference type="Proteomes" id="UP000887577"/>
    </source>
</evidence>
<name>A0A914YB32_9BILA</name>
<feature type="chain" id="PRO_5037846979" evidence="1">
    <location>
        <begin position="21"/>
        <end position="188"/>
    </location>
</feature>
<feature type="signal peptide" evidence="1">
    <location>
        <begin position="1"/>
        <end position="20"/>
    </location>
</feature>
<reference evidence="3" key="1">
    <citation type="submission" date="2022-11" db="UniProtKB">
        <authorList>
            <consortium name="WormBaseParasite"/>
        </authorList>
    </citation>
    <scope>IDENTIFICATION</scope>
</reference>
<protein>
    <submittedName>
        <fullName evidence="3">Uncharacterized protein</fullName>
    </submittedName>
</protein>
<accession>A0A914YB32</accession>
<evidence type="ECO:0000256" key="1">
    <source>
        <dbReference type="SAM" id="SignalP"/>
    </source>
</evidence>